<dbReference type="OrthoDB" id="121150at2"/>
<keyword evidence="2" id="KW-1185">Reference proteome</keyword>
<dbReference type="EMBL" id="CP011390">
    <property type="protein sequence ID" value="ANE52266.1"/>
    <property type="molecule type" value="Genomic_DNA"/>
</dbReference>
<dbReference type="Gene3D" id="3.30.460.40">
    <property type="match status" value="1"/>
</dbReference>
<accession>A0A172TZ40</accession>
<sequence>MDIFDEEILIFWKSLQDHHVQFIVVGGYATNLHGYQRFTGDMDIWIKDTLENRWQLRIAFKDYGIGDFEMMERMQFVPGWTNFYLNNGMQLDIMVNMKGLEGFSFDECLQLASIADIDGVEVPFLHINHLIANKVAVNRPKDQLDVIYLEKIKKMLEDPESGTKL</sequence>
<dbReference type="InterPro" id="IPR018700">
    <property type="entry name" value="DUF2204"/>
</dbReference>
<dbReference type="Pfam" id="PF09970">
    <property type="entry name" value="DUF2204"/>
    <property type="match status" value="1"/>
</dbReference>
<proteinExistence type="predicted"/>
<gene>
    <name evidence="1" type="ORF">SY85_19030</name>
</gene>
<dbReference type="KEGG" id="fla:SY85_19030"/>
<dbReference type="AlphaFoldDB" id="A0A172TZ40"/>
<dbReference type="RefSeq" id="WP_066406558.1">
    <property type="nucleotide sequence ID" value="NZ_CP011390.1"/>
</dbReference>
<reference evidence="2" key="1">
    <citation type="submission" date="2015-01" db="EMBL/GenBank/DDBJ databases">
        <title>Flavisolibacter sp./LCS9/ whole genome sequencing.</title>
        <authorList>
            <person name="Kim M.K."/>
            <person name="Srinivasan S."/>
            <person name="Lee J.-J."/>
        </authorList>
    </citation>
    <scope>NUCLEOTIDE SEQUENCE [LARGE SCALE GENOMIC DNA]</scope>
    <source>
        <strain evidence="2">LCS9</strain>
    </source>
</reference>
<organism evidence="1 2">
    <name type="scientific">Flavisolibacter tropicus</name>
    <dbReference type="NCBI Taxonomy" id="1492898"/>
    <lineage>
        <taxon>Bacteria</taxon>
        <taxon>Pseudomonadati</taxon>
        <taxon>Bacteroidota</taxon>
        <taxon>Chitinophagia</taxon>
        <taxon>Chitinophagales</taxon>
        <taxon>Chitinophagaceae</taxon>
        <taxon>Flavisolibacter</taxon>
    </lineage>
</organism>
<dbReference type="InterPro" id="IPR043519">
    <property type="entry name" value="NT_sf"/>
</dbReference>
<evidence type="ECO:0000313" key="1">
    <source>
        <dbReference type="EMBL" id="ANE52266.1"/>
    </source>
</evidence>
<name>A0A172TZ40_9BACT</name>
<evidence type="ECO:0000313" key="2">
    <source>
        <dbReference type="Proteomes" id="UP000077177"/>
    </source>
</evidence>
<reference evidence="1 2" key="2">
    <citation type="journal article" date="2016" name="Int. J. Syst. Evol. Microbiol.">
        <title>Flavisolibacter tropicus sp. nov., isolated from tropical soil.</title>
        <authorList>
            <person name="Lee J.J."/>
            <person name="Kang M.S."/>
            <person name="Kim G.S."/>
            <person name="Lee C.S."/>
            <person name="Lim S."/>
            <person name="Lee J."/>
            <person name="Roh S.H."/>
            <person name="Kang H."/>
            <person name="Ha J.M."/>
            <person name="Bae S."/>
            <person name="Jung H.Y."/>
            <person name="Kim M.K."/>
        </authorList>
    </citation>
    <scope>NUCLEOTIDE SEQUENCE [LARGE SCALE GENOMIC DNA]</scope>
    <source>
        <strain evidence="1 2">LCS9</strain>
    </source>
</reference>
<dbReference type="SUPFAM" id="SSF81301">
    <property type="entry name" value="Nucleotidyltransferase"/>
    <property type="match status" value="1"/>
</dbReference>
<dbReference type="STRING" id="1492898.SY85_19030"/>
<dbReference type="Proteomes" id="UP000077177">
    <property type="component" value="Chromosome"/>
</dbReference>
<protein>
    <recommendedName>
        <fullName evidence="3">Nucleotidyltransferase</fullName>
    </recommendedName>
</protein>
<evidence type="ECO:0008006" key="3">
    <source>
        <dbReference type="Google" id="ProtNLM"/>
    </source>
</evidence>